<dbReference type="PANTHER" id="PTHR34374:SF1">
    <property type="entry name" value="LARGE RIBOSOMAL RNA SUBUNIT ACCUMULATION PROTEIN YCED HOMOLOG 1, CHLOROPLASTIC"/>
    <property type="match status" value="1"/>
</dbReference>
<name>A0A369NV42_9ACTN</name>
<proteinExistence type="predicted"/>
<dbReference type="AlphaFoldDB" id="A0A369NV42"/>
<dbReference type="PANTHER" id="PTHR34374">
    <property type="entry name" value="LARGE RIBOSOMAL RNA SUBUNIT ACCUMULATION PROTEIN YCED HOMOLOG 1, CHLOROPLASTIC"/>
    <property type="match status" value="1"/>
</dbReference>
<sequence length="185" mass="19510">MATDATAIIAIPEALLETAATRHFEGTLDLAELAAGPDTYTFAAPVTWSVEATNTGDAILIQGTAAGDATTQCARCLEDVTYGLEGDIEGYFLIGGEEEAETPEDMEGDEFDFLPDNRKIDLVPLIVAALLLEVPLVPLCDDDCKGLCPQCGANLNEGPCGCSRDEADVEASPFAALKNFDFGDK</sequence>
<evidence type="ECO:0000313" key="1">
    <source>
        <dbReference type="EMBL" id="RDC41377.1"/>
    </source>
</evidence>
<comment type="caution">
    <text evidence="1">The sequence shown here is derived from an EMBL/GenBank/DDBJ whole genome shotgun (WGS) entry which is preliminary data.</text>
</comment>
<dbReference type="InterPro" id="IPR003772">
    <property type="entry name" value="YceD"/>
</dbReference>
<dbReference type="RefSeq" id="WP_114549727.1">
    <property type="nucleotide sequence ID" value="NZ_PPUT01000044.1"/>
</dbReference>
<dbReference type="Proteomes" id="UP000253805">
    <property type="component" value="Unassembled WGS sequence"/>
</dbReference>
<accession>A0A369NV42</accession>
<evidence type="ECO:0000313" key="2">
    <source>
        <dbReference type="Proteomes" id="UP000253805"/>
    </source>
</evidence>
<gene>
    <name evidence="1" type="ORF">C1850_11160</name>
</gene>
<protein>
    <submittedName>
        <fullName evidence="1">Metal-binding protein</fullName>
    </submittedName>
</protein>
<organism evidence="1 2">
    <name type="scientific">Adlercreutzia equolifaciens subsp. celatus</name>
    <dbReference type="NCBI Taxonomy" id="394340"/>
    <lineage>
        <taxon>Bacteria</taxon>
        <taxon>Bacillati</taxon>
        <taxon>Actinomycetota</taxon>
        <taxon>Coriobacteriia</taxon>
        <taxon>Eggerthellales</taxon>
        <taxon>Eggerthellaceae</taxon>
        <taxon>Adlercreutzia</taxon>
    </lineage>
</organism>
<dbReference type="EMBL" id="PPUT01000044">
    <property type="protein sequence ID" value="RDC41377.1"/>
    <property type="molecule type" value="Genomic_DNA"/>
</dbReference>
<reference evidence="1 2" key="1">
    <citation type="journal article" date="2018" name="Elife">
        <title>Discovery and characterization of a prevalent human gut bacterial enzyme sufficient for the inactivation of a family of plant toxins.</title>
        <authorList>
            <person name="Koppel N."/>
            <person name="Bisanz J.E."/>
            <person name="Pandelia M.E."/>
            <person name="Turnbaugh P.J."/>
            <person name="Balskus E.P."/>
        </authorList>
    </citation>
    <scope>NUCLEOTIDE SEQUENCE [LARGE SCALE GENOMIC DNA]</scope>
    <source>
        <strain evidence="1 2">OB21 GAM 11</strain>
    </source>
</reference>
<dbReference type="Pfam" id="PF02620">
    <property type="entry name" value="YceD"/>
    <property type="match status" value="1"/>
</dbReference>